<accession>A0A0A9AAK5</accession>
<reference evidence="1" key="2">
    <citation type="journal article" date="2015" name="Data Brief">
        <title>Shoot transcriptome of the giant reed, Arundo donax.</title>
        <authorList>
            <person name="Barrero R.A."/>
            <person name="Guerrero F.D."/>
            <person name="Moolhuijzen P."/>
            <person name="Goolsby J.A."/>
            <person name="Tidwell J."/>
            <person name="Bellgard S.E."/>
            <person name="Bellgard M.I."/>
        </authorList>
    </citation>
    <scope>NUCLEOTIDE SEQUENCE</scope>
    <source>
        <tissue evidence="1">Shoot tissue taken approximately 20 cm above the soil surface</tissue>
    </source>
</reference>
<reference evidence="1" key="1">
    <citation type="submission" date="2014-09" db="EMBL/GenBank/DDBJ databases">
        <authorList>
            <person name="Magalhaes I.L.F."/>
            <person name="Oliveira U."/>
            <person name="Santos F.R."/>
            <person name="Vidigal T.H.D.A."/>
            <person name="Brescovit A.D."/>
            <person name="Santos A.J."/>
        </authorList>
    </citation>
    <scope>NUCLEOTIDE SEQUENCE</scope>
    <source>
        <tissue evidence="1">Shoot tissue taken approximately 20 cm above the soil surface</tissue>
    </source>
</reference>
<evidence type="ECO:0000313" key="1">
    <source>
        <dbReference type="EMBL" id="JAD46983.1"/>
    </source>
</evidence>
<name>A0A0A9AAK5_ARUDO</name>
<proteinExistence type="predicted"/>
<protein>
    <submittedName>
        <fullName evidence="1">Uncharacterized protein</fullName>
    </submittedName>
</protein>
<dbReference type="AlphaFoldDB" id="A0A0A9AAK5"/>
<sequence>MGVDRARICTSSSKLYFHGDVVFPREGIDKG</sequence>
<organism evidence="1">
    <name type="scientific">Arundo donax</name>
    <name type="common">Giant reed</name>
    <name type="synonym">Donax arundinaceus</name>
    <dbReference type="NCBI Taxonomy" id="35708"/>
    <lineage>
        <taxon>Eukaryota</taxon>
        <taxon>Viridiplantae</taxon>
        <taxon>Streptophyta</taxon>
        <taxon>Embryophyta</taxon>
        <taxon>Tracheophyta</taxon>
        <taxon>Spermatophyta</taxon>
        <taxon>Magnoliopsida</taxon>
        <taxon>Liliopsida</taxon>
        <taxon>Poales</taxon>
        <taxon>Poaceae</taxon>
        <taxon>PACMAD clade</taxon>
        <taxon>Arundinoideae</taxon>
        <taxon>Arundineae</taxon>
        <taxon>Arundo</taxon>
    </lineage>
</organism>
<dbReference type="EMBL" id="GBRH01250912">
    <property type="protein sequence ID" value="JAD46983.1"/>
    <property type="molecule type" value="Transcribed_RNA"/>
</dbReference>